<keyword evidence="2" id="KW-0963">Cytoplasm</keyword>
<organism evidence="8 9">
    <name type="scientific">Hyphomonas atlantica</name>
    <dbReference type="NCBI Taxonomy" id="1280948"/>
    <lineage>
        <taxon>Bacteria</taxon>
        <taxon>Pseudomonadati</taxon>
        <taxon>Pseudomonadota</taxon>
        <taxon>Alphaproteobacteria</taxon>
        <taxon>Hyphomonadales</taxon>
        <taxon>Hyphomonadaceae</taxon>
        <taxon>Hyphomonas</taxon>
    </lineage>
</organism>
<dbReference type="PRINTS" id="PR00040">
    <property type="entry name" value="HTHMERR"/>
</dbReference>
<comment type="caution">
    <text evidence="8">The sequence shown here is derived from an EMBL/GenBank/DDBJ whole genome shotgun (WGS) entry which is preliminary data.</text>
</comment>
<evidence type="ECO:0000256" key="6">
    <source>
        <dbReference type="SAM" id="Coils"/>
    </source>
</evidence>
<protein>
    <submittedName>
        <fullName evidence="8">Cu(I)-responsive transcriptional regulator</fullName>
    </submittedName>
</protein>
<accession>A0A356W671</accession>
<dbReference type="GO" id="GO:0003700">
    <property type="term" value="F:DNA-binding transcription factor activity"/>
    <property type="evidence" value="ECO:0007669"/>
    <property type="project" value="InterPro"/>
</dbReference>
<dbReference type="SMART" id="SM00422">
    <property type="entry name" value="HTH_MERR"/>
    <property type="match status" value="1"/>
</dbReference>
<dbReference type="PROSITE" id="PS50937">
    <property type="entry name" value="HTH_MERR_2"/>
    <property type="match status" value="1"/>
</dbReference>
<dbReference type="NCBIfam" id="TIGR02044">
    <property type="entry name" value="CueR"/>
    <property type="match status" value="1"/>
</dbReference>
<keyword evidence="4" id="KW-0238">DNA-binding</keyword>
<keyword evidence="3" id="KW-0805">Transcription regulation</keyword>
<evidence type="ECO:0000256" key="3">
    <source>
        <dbReference type="ARBA" id="ARBA00023015"/>
    </source>
</evidence>
<dbReference type="Gene3D" id="1.10.1660.10">
    <property type="match status" value="1"/>
</dbReference>
<feature type="domain" description="HTH merR-type" evidence="7">
    <location>
        <begin position="1"/>
        <end position="68"/>
    </location>
</feature>
<dbReference type="Proteomes" id="UP000263957">
    <property type="component" value="Unassembled WGS sequence"/>
</dbReference>
<dbReference type="InterPro" id="IPR015358">
    <property type="entry name" value="Tscrpt_reg_MerR_DNA-bd"/>
</dbReference>
<evidence type="ECO:0000313" key="9">
    <source>
        <dbReference type="Proteomes" id="UP000263957"/>
    </source>
</evidence>
<dbReference type="AlphaFoldDB" id="A0A356W671"/>
<dbReference type="PANTHER" id="PTHR30204:SF94">
    <property type="entry name" value="HEAVY METAL-DEPENDENT TRANSCRIPTIONAL REGULATOR HI_0293-RELATED"/>
    <property type="match status" value="1"/>
</dbReference>
<dbReference type="SUPFAM" id="SSF46955">
    <property type="entry name" value="Putative DNA-binding domain"/>
    <property type="match status" value="1"/>
</dbReference>
<evidence type="ECO:0000256" key="2">
    <source>
        <dbReference type="ARBA" id="ARBA00022490"/>
    </source>
</evidence>
<evidence type="ECO:0000259" key="7">
    <source>
        <dbReference type="PROSITE" id="PS50937"/>
    </source>
</evidence>
<keyword evidence="6" id="KW-0175">Coiled coil</keyword>
<reference evidence="8 9" key="1">
    <citation type="journal article" date="2018" name="Nat. Biotechnol.">
        <title>A standardized bacterial taxonomy based on genome phylogeny substantially revises the tree of life.</title>
        <authorList>
            <person name="Parks D.H."/>
            <person name="Chuvochina M."/>
            <person name="Waite D.W."/>
            <person name="Rinke C."/>
            <person name="Skarshewski A."/>
            <person name="Chaumeil P.A."/>
            <person name="Hugenholtz P."/>
        </authorList>
    </citation>
    <scope>NUCLEOTIDE SEQUENCE [LARGE SCALE GENOMIC DNA]</scope>
    <source>
        <strain evidence="8">UBA10378</strain>
    </source>
</reference>
<gene>
    <name evidence="8" type="primary">cueR</name>
    <name evidence="8" type="ORF">DD728_09870</name>
</gene>
<dbReference type="Pfam" id="PF00376">
    <property type="entry name" value="MerR"/>
    <property type="match status" value="1"/>
</dbReference>
<evidence type="ECO:0000256" key="4">
    <source>
        <dbReference type="ARBA" id="ARBA00023125"/>
    </source>
</evidence>
<evidence type="ECO:0000256" key="1">
    <source>
        <dbReference type="ARBA" id="ARBA00004496"/>
    </source>
</evidence>
<evidence type="ECO:0000313" key="8">
    <source>
        <dbReference type="EMBL" id="HBQ49174.1"/>
    </source>
</evidence>
<dbReference type="InterPro" id="IPR047057">
    <property type="entry name" value="MerR_fam"/>
</dbReference>
<dbReference type="GO" id="GO:0045893">
    <property type="term" value="P:positive regulation of DNA-templated transcription"/>
    <property type="evidence" value="ECO:0007669"/>
    <property type="project" value="InterPro"/>
</dbReference>
<name>A0A356W671_9PROT</name>
<dbReference type="GO" id="GO:0005737">
    <property type="term" value="C:cytoplasm"/>
    <property type="evidence" value="ECO:0007669"/>
    <property type="project" value="UniProtKB-SubCell"/>
</dbReference>
<dbReference type="InterPro" id="IPR000551">
    <property type="entry name" value="MerR-type_HTH_dom"/>
</dbReference>
<dbReference type="CDD" id="cd01108">
    <property type="entry name" value="HTH_CueR"/>
    <property type="match status" value="1"/>
</dbReference>
<sequence>MNVGQAAEASGMSVKTLHYYEEIGLVVPKRQENGYRAYSETDVHKLNFIHRARGLGFTVEACRELLSLYEDRSRASADVKAIAGQHLEEVETKIEELKALRETIKDLHDKCRGDHRPDCPIINGLASTTH</sequence>
<feature type="coiled-coil region" evidence="6">
    <location>
        <begin position="80"/>
        <end position="110"/>
    </location>
</feature>
<dbReference type="Pfam" id="PF09278">
    <property type="entry name" value="MerR-DNA-bind"/>
    <property type="match status" value="1"/>
</dbReference>
<dbReference type="GO" id="GO:0003677">
    <property type="term" value="F:DNA binding"/>
    <property type="evidence" value="ECO:0007669"/>
    <property type="project" value="UniProtKB-KW"/>
</dbReference>
<dbReference type="EMBL" id="DOGS01000197">
    <property type="protein sequence ID" value="HBQ49174.1"/>
    <property type="molecule type" value="Genomic_DNA"/>
</dbReference>
<dbReference type="InterPro" id="IPR011789">
    <property type="entry name" value="CueR"/>
</dbReference>
<dbReference type="PANTHER" id="PTHR30204">
    <property type="entry name" value="REDOX-CYCLING DRUG-SENSING TRANSCRIPTIONAL ACTIVATOR SOXR"/>
    <property type="match status" value="1"/>
</dbReference>
<keyword evidence="5" id="KW-0804">Transcription</keyword>
<comment type="subcellular location">
    <subcellularLocation>
        <location evidence="1">Cytoplasm</location>
    </subcellularLocation>
</comment>
<dbReference type="InterPro" id="IPR009061">
    <property type="entry name" value="DNA-bd_dom_put_sf"/>
</dbReference>
<proteinExistence type="predicted"/>
<evidence type="ECO:0000256" key="5">
    <source>
        <dbReference type="ARBA" id="ARBA00023163"/>
    </source>
</evidence>
<dbReference type="GO" id="GO:0005507">
    <property type="term" value="F:copper ion binding"/>
    <property type="evidence" value="ECO:0007669"/>
    <property type="project" value="InterPro"/>
</dbReference>